<sequence>MDGEPFIGSEALAAGRLTRHELRRYHRAVMPDVYVERRAEPSLHRRTTAAWLWTQREGVIAGLAAASLHGSRWVDDDVPVELIWRNARTPTGVITRADTLIEDEVLTLDGLLVTSAARTGFDLGRRGPFVTAVARLDALIRATDIKTVDIEILAAAHRHTRGLRQLERALDLVDAGAESPQETRLRLLLIRNGFPRPRTQIPVLSPGGYRTYYLDMGWEDRKLAVEYDGDHHRTSKELYAYEIRRAEDIATMGWHVIRVAARHSEVDVIQRVERAWRLLSR</sequence>
<evidence type="ECO:0000313" key="3">
    <source>
        <dbReference type="Proteomes" id="UP001140293"/>
    </source>
</evidence>
<name>A0A9X2YNP9_9MYCO</name>
<reference evidence="2" key="2">
    <citation type="journal article" date="2022" name="BMC Genomics">
        <title>Comparative genome analysis of mycobacteria focusing on tRNA and non-coding RNA.</title>
        <authorList>
            <person name="Behra P.R.K."/>
            <person name="Pettersson B.M.F."/>
            <person name="Ramesh M."/>
            <person name="Das S."/>
            <person name="Dasgupta S."/>
            <person name="Kirsebom L.A."/>
        </authorList>
    </citation>
    <scope>NUCLEOTIDE SEQUENCE</scope>
    <source>
        <strain evidence="2">DSM 44615</strain>
    </source>
</reference>
<keyword evidence="3" id="KW-1185">Reference proteome</keyword>
<evidence type="ECO:0000259" key="1">
    <source>
        <dbReference type="Pfam" id="PF04480"/>
    </source>
</evidence>
<dbReference type="Pfam" id="PF04480">
    <property type="entry name" value="DUF559"/>
    <property type="match status" value="1"/>
</dbReference>
<dbReference type="Proteomes" id="UP001140293">
    <property type="component" value="Unassembled WGS sequence"/>
</dbReference>
<evidence type="ECO:0000313" key="2">
    <source>
        <dbReference type="EMBL" id="MCV7170621.1"/>
    </source>
</evidence>
<dbReference type="SUPFAM" id="SSF52980">
    <property type="entry name" value="Restriction endonuclease-like"/>
    <property type="match status" value="1"/>
</dbReference>
<dbReference type="RefSeq" id="WP_264012884.1">
    <property type="nucleotide sequence ID" value="NZ_JACKSJ010000093.1"/>
</dbReference>
<protein>
    <submittedName>
        <fullName evidence="2">DUF559 domain-containing protein</fullName>
    </submittedName>
</protein>
<proteinExistence type="predicted"/>
<organism evidence="2 3">
    <name type="scientific">[Mycobacterium] manitobense</name>
    <dbReference type="NCBI Taxonomy" id="190147"/>
    <lineage>
        <taxon>Bacteria</taxon>
        <taxon>Bacillati</taxon>
        <taxon>Actinomycetota</taxon>
        <taxon>Actinomycetes</taxon>
        <taxon>Mycobacteriales</taxon>
        <taxon>Mycobacteriaceae</taxon>
        <taxon>Mycolicibacterium</taxon>
    </lineage>
</organism>
<gene>
    <name evidence="2" type="ORF">H7I41_11910</name>
</gene>
<dbReference type="AlphaFoldDB" id="A0A9X2YNP9"/>
<dbReference type="InterPro" id="IPR007569">
    <property type="entry name" value="DUF559"/>
</dbReference>
<dbReference type="Gene3D" id="3.40.960.10">
    <property type="entry name" value="VSR Endonuclease"/>
    <property type="match status" value="1"/>
</dbReference>
<dbReference type="EMBL" id="JACKSJ010000093">
    <property type="protein sequence ID" value="MCV7170621.1"/>
    <property type="molecule type" value="Genomic_DNA"/>
</dbReference>
<dbReference type="InterPro" id="IPR011335">
    <property type="entry name" value="Restrct_endonuc-II-like"/>
</dbReference>
<reference evidence="2" key="1">
    <citation type="submission" date="2020-07" db="EMBL/GenBank/DDBJ databases">
        <authorList>
            <person name="Pettersson B.M.F."/>
            <person name="Behra P.R.K."/>
            <person name="Ramesh M."/>
            <person name="Das S."/>
            <person name="Dasgupta S."/>
            <person name="Kirsebom L.A."/>
        </authorList>
    </citation>
    <scope>NUCLEOTIDE SEQUENCE</scope>
    <source>
        <strain evidence="2">DSM 44615</strain>
    </source>
</reference>
<accession>A0A9X2YNP9</accession>
<comment type="caution">
    <text evidence="2">The sequence shown here is derived from an EMBL/GenBank/DDBJ whole genome shotgun (WGS) entry which is preliminary data.</text>
</comment>
<feature type="domain" description="DUF559" evidence="1">
    <location>
        <begin position="211"/>
        <end position="261"/>
    </location>
</feature>